<sequence length="337" mass="37534">MNQVKNLIVIGASAGGIRAIAKVIEGLPQAIDAAVMIVLHVSRKSSADNIVEIFQRSTPIKCVVAVDKMKIEAGKIYLAPPENHLLISDGMMRLNQGPEENKHRPSIDVLFRSAAVHFGNKVIGVILTGMLADGTSGMYAIKSCGGRCMVQSPSEAEYPDMPFNVLRKIEVDHVADLEQIPNIIQDLLRQPLPPQIAIPDELKLEADITEKMMSDINQLKKIAVQSDFVCPDCGGGLWKVKNDPADRYRCYTGHVYTEKLLQDIQDLKIEESIWVSIRMLEEKRNMLQLLASRKNRNNDDSTIFSLNKRIDDIGEHILRLKNLVIKLSDSTNDNQSA</sequence>
<keyword evidence="7" id="KW-1185">Reference proteome</keyword>
<evidence type="ECO:0000313" key="7">
    <source>
        <dbReference type="Proteomes" id="UP000093343"/>
    </source>
</evidence>
<dbReference type="SUPFAM" id="SSF52738">
    <property type="entry name" value="Methylesterase CheB, C-terminal domain"/>
    <property type="match status" value="1"/>
</dbReference>
<comment type="catalytic activity">
    <reaction evidence="3">
        <text>[protein]-L-glutamate 5-O-methyl ester + H2O = L-glutamyl-[protein] + methanol + H(+)</text>
        <dbReference type="Rhea" id="RHEA:23236"/>
        <dbReference type="Rhea" id="RHEA-COMP:10208"/>
        <dbReference type="Rhea" id="RHEA-COMP:10311"/>
        <dbReference type="ChEBI" id="CHEBI:15377"/>
        <dbReference type="ChEBI" id="CHEBI:15378"/>
        <dbReference type="ChEBI" id="CHEBI:17790"/>
        <dbReference type="ChEBI" id="CHEBI:29973"/>
        <dbReference type="ChEBI" id="CHEBI:82795"/>
        <dbReference type="EC" id="3.1.1.61"/>
    </reaction>
</comment>
<dbReference type="RefSeq" id="WP_065447524.1">
    <property type="nucleotide sequence ID" value="NZ_LVEN01000001.1"/>
</dbReference>
<keyword evidence="1 4" id="KW-0378">Hydrolase</keyword>
<evidence type="ECO:0000259" key="5">
    <source>
        <dbReference type="PROSITE" id="PS50122"/>
    </source>
</evidence>
<dbReference type="Proteomes" id="UP000093343">
    <property type="component" value="Unassembled WGS sequence"/>
</dbReference>
<dbReference type="PIRSF" id="PIRSF036461">
    <property type="entry name" value="Chmtx_methlestr"/>
    <property type="match status" value="1"/>
</dbReference>
<name>A0ABX2XRL1_9FLAO</name>
<evidence type="ECO:0000313" key="6">
    <source>
        <dbReference type="EMBL" id="OCB78199.1"/>
    </source>
</evidence>
<dbReference type="CDD" id="cd16433">
    <property type="entry name" value="CheB"/>
    <property type="match status" value="1"/>
</dbReference>
<dbReference type="PANTHER" id="PTHR42872:SF6">
    <property type="entry name" value="PROTEIN-GLUTAMATE METHYLESTERASE_PROTEIN-GLUTAMINE GLUTAMINASE"/>
    <property type="match status" value="1"/>
</dbReference>
<feature type="active site" evidence="4">
    <location>
        <position position="40"/>
    </location>
</feature>
<feature type="active site" evidence="4">
    <location>
        <position position="133"/>
    </location>
</feature>
<evidence type="ECO:0000256" key="3">
    <source>
        <dbReference type="ARBA" id="ARBA00048267"/>
    </source>
</evidence>
<dbReference type="PROSITE" id="PS50122">
    <property type="entry name" value="CHEB"/>
    <property type="match status" value="1"/>
</dbReference>
<dbReference type="InterPro" id="IPR000673">
    <property type="entry name" value="Sig_transdc_resp-reg_Me-estase"/>
</dbReference>
<evidence type="ECO:0000256" key="4">
    <source>
        <dbReference type="PROSITE-ProRule" id="PRU00050"/>
    </source>
</evidence>
<gene>
    <name evidence="6" type="ORF">FLP_00385</name>
</gene>
<dbReference type="EMBL" id="LVEN01000001">
    <property type="protein sequence ID" value="OCB78199.1"/>
    <property type="molecule type" value="Genomic_DNA"/>
</dbReference>
<dbReference type="Pfam" id="PF01339">
    <property type="entry name" value="CheB_methylest"/>
    <property type="match status" value="1"/>
</dbReference>
<dbReference type="InterPro" id="IPR035909">
    <property type="entry name" value="CheB_C"/>
</dbReference>
<protein>
    <recommendedName>
        <fullName evidence="2">protein-glutamate methylesterase</fullName>
        <ecNumber evidence="2">3.1.1.61</ecNumber>
    </recommendedName>
</protein>
<accession>A0ABX2XRL1</accession>
<feature type="active site" evidence="4">
    <location>
        <position position="13"/>
    </location>
</feature>
<evidence type="ECO:0000256" key="1">
    <source>
        <dbReference type="ARBA" id="ARBA00022801"/>
    </source>
</evidence>
<evidence type="ECO:0000256" key="2">
    <source>
        <dbReference type="ARBA" id="ARBA00039140"/>
    </source>
</evidence>
<feature type="domain" description="CheB-type methylesterase" evidence="5">
    <location>
        <begin position="1"/>
        <end position="180"/>
    </location>
</feature>
<dbReference type="EC" id="3.1.1.61" evidence="2"/>
<comment type="caution">
    <text evidence="6">The sequence shown here is derived from an EMBL/GenBank/DDBJ whole genome shotgun (WGS) entry which is preliminary data.</text>
</comment>
<organism evidence="6 7">
    <name type="scientific">Flavobacterium piscis</name>
    <dbReference type="NCBI Taxonomy" id="1114874"/>
    <lineage>
        <taxon>Bacteria</taxon>
        <taxon>Pseudomonadati</taxon>
        <taxon>Bacteroidota</taxon>
        <taxon>Flavobacteriia</taxon>
        <taxon>Flavobacteriales</taxon>
        <taxon>Flavobacteriaceae</taxon>
        <taxon>Flavobacterium</taxon>
    </lineage>
</organism>
<proteinExistence type="predicted"/>
<reference evidence="7" key="1">
    <citation type="submission" date="2016-03" db="EMBL/GenBank/DDBJ databases">
        <title>Draft genome sequence of Paenibacillus glacialis DSM 22343.</title>
        <authorList>
            <person name="Shin S.-K."/>
            <person name="Yi H."/>
        </authorList>
    </citation>
    <scope>NUCLEOTIDE SEQUENCE [LARGE SCALE GENOMIC DNA]</scope>
    <source>
        <strain evidence="7">CCUG 60099</strain>
    </source>
</reference>
<keyword evidence="4" id="KW-0145">Chemotaxis</keyword>
<dbReference type="InterPro" id="IPR011247">
    <property type="entry name" value="Chemotax_prot-Glu_Me-esterase"/>
</dbReference>
<dbReference type="Gene3D" id="3.40.50.180">
    <property type="entry name" value="Methylesterase CheB, C-terminal domain"/>
    <property type="match status" value="1"/>
</dbReference>
<dbReference type="PANTHER" id="PTHR42872">
    <property type="entry name" value="PROTEIN-GLUTAMATE METHYLESTERASE/PROTEIN-GLUTAMINE GLUTAMINASE"/>
    <property type="match status" value="1"/>
</dbReference>